<keyword evidence="4" id="KW-1185">Reference proteome</keyword>
<gene>
    <name evidence="3" type="ORF">EMPS_05690</name>
</gene>
<dbReference type="OrthoDB" id="75724at2759"/>
<organism evidence="3 4">
    <name type="scientific">Entomortierella parvispora</name>
    <dbReference type="NCBI Taxonomy" id="205924"/>
    <lineage>
        <taxon>Eukaryota</taxon>
        <taxon>Fungi</taxon>
        <taxon>Fungi incertae sedis</taxon>
        <taxon>Mucoromycota</taxon>
        <taxon>Mortierellomycotina</taxon>
        <taxon>Mortierellomycetes</taxon>
        <taxon>Mortierellales</taxon>
        <taxon>Mortierellaceae</taxon>
        <taxon>Entomortierella</taxon>
    </lineage>
</organism>
<dbReference type="InterPro" id="IPR036865">
    <property type="entry name" value="CRAL-TRIO_dom_sf"/>
</dbReference>
<accession>A0A9P3HAZ2</accession>
<dbReference type="SMART" id="SM00516">
    <property type="entry name" value="SEC14"/>
    <property type="match status" value="1"/>
</dbReference>
<sequence>MPSRTPSVQSATGVPRFAPSKECQPAAPPAPLTDSQTSTLEALRSYIHENVAKTTSEKNWADDACLVRYLRGRKWNLQEAKQAVQDSIVWRAQYLPNDPQRNDIWIETAPGKLYVSGFDMESRPLLYMKPRLENTAASPAQIRHVVFHLEVAIALMPKDVHNLCIIIDFAGSSMTKNPGVAIAREIINVLGSHYPERLGKGYIIHAPWFFFPFYKLISPFIDPVTKAKINFVDMKKQKPRSIVSTPSSAAASEVDLPSASESSQKKNSTSSSSQQNSEIVNLLDLIPDDMLEREFGGTSDYVYDQEAYWTAASKVLKDSREALERGQDA</sequence>
<dbReference type="SUPFAM" id="SSF52087">
    <property type="entry name" value="CRAL/TRIO domain"/>
    <property type="match status" value="1"/>
</dbReference>
<feature type="compositionally biased region" description="Low complexity" evidence="1">
    <location>
        <begin position="258"/>
        <end position="276"/>
    </location>
</feature>
<feature type="domain" description="CRAL-TRIO" evidence="2">
    <location>
        <begin position="101"/>
        <end position="303"/>
    </location>
</feature>
<dbReference type="Pfam" id="PF03765">
    <property type="entry name" value="CRAL_TRIO_N"/>
    <property type="match status" value="1"/>
</dbReference>
<feature type="region of interest" description="Disordered" evidence="1">
    <location>
        <begin position="1"/>
        <end position="35"/>
    </location>
</feature>
<proteinExistence type="predicted"/>
<dbReference type="PANTHER" id="PTHR45824">
    <property type="entry name" value="GH16843P"/>
    <property type="match status" value="1"/>
</dbReference>
<feature type="region of interest" description="Disordered" evidence="1">
    <location>
        <begin position="242"/>
        <end position="276"/>
    </location>
</feature>
<evidence type="ECO:0000259" key="2">
    <source>
        <dbReference type="PROSITE" id="PS50191"/>
    </source>
</evidence>
<dbReference type="PANTHER" id="PTHR45824:SF29">
    <property type="entry name" value="GH16843P"/>
    <property type="match status" value="1"/>
</dbReference>
<dbReference type="CDD" id="cd00170">
    <property type="entry name" value="SEC14"/>
    <property type="match status" value="1"/>
</dbReference>
<dbReference type="InterPro" id="IPR052578">
    <property type="entry name" value="PI_Transfer_CRAL-TRIO"/>
</dbReference>
<reference evidence="3" key="2">
    <citation type="journal article" date="2022" name="Microbiol. Resour. Announc.">
        <title>Whole-Genome Sequence of Entomortierella parvispora E1425, a Mucoromycotan Fungus Associated with Burkholderiaceae-Related Endosymbiotic Bacteria.</title>
        <authorList>
            <person name="Herlambang A."/>
            <person name="Guo Y."/>
            <person name="Takashima Y."/>
            <person name="Narisawa K."/>
            <person name="Ohta H."/>
            <person name="Nishizawa T."/>
        </authorList>
    </citation>
    <scope>NUCLEOTIDE SEQUENCE</scope>
    <source>
        <strain evidence="3">E1425</strain>
    </source>
</reference>
<protein>
    <recommendedName>
        <fullName evidence="2">CRAL-TRIO domain-containing protein</fullName>
    </recommendedName>
</protein>
<dbReference type="SUPFAM" id="SSF46938">
    <property type="entry name" value="CRAL/TRIO N-terminal domain"/>
    <property type="match status" value="1"/>
</dbReference>
<dbReference type="AlphaFoldDB" id="A0A9P3HAZ2"/>
<dbReference type="Proteomes" id="UP000827284">
    <property type="component" value="Unassembled WGS sequence"/>
</dbReference>
<dbReference type="InterPro" id="IPR036273">
    <property type="entry name" value="CRAL/TRIO_N_dom_sf"/>
</dbReference>
<name>A0A9P3HAZ2_9FUNG</name>
<evidence type="ECO:0000313" key="3">
    <source>
        <dbReference type="EMBL" id="GJJ73332.1"/>
    </source>
</evidence>
<dbReference type="InterPro" id="IPR011074">
    <property type="entry name" value="CRAL/TRIO_N_dom"/>
</dbReference>
<evidence type="ECO:0000256" key="1">
    <source>
        <dbReference type="SAM" id="MobiDB-lite"/>
    </source>
</evidence>
<comment type="caution">
    <text evidence="3">The sequence shown here is derived from an EMBL/GenBank/DDBJ whole genome shotgun (WGS) entry which is preliminary data.</text>
</comment>
<dbReference type="PROSITE" id="PS50191">
    <property type="entry name" value="CRAL_TRIO"/>
    <property type="match status" value="1"/>
</dbReference>
<reference evidence="3" key="1">
    <citation type="submission" date="2021-11" db="EMBL/GenBank/DDBJ databases">
        <authorList>
            <person name="Herlambang A."/>
            <person name="Guo Y."/>
            <person name="Takashima Y."/>
            <person name="Nishizawa T."/>
        </authorList>
    </citation>
    <scope>NUCLEOTIDE SEQUENCE</scope>
    <source>
        <strain evidence="3">E1425</strain>
    </source>
</reference>
<dbReference type="SMART" id="SM01100">
    <property type="entry name" value="CRAL_TRIO_N"/>
    <property type="match status" value="1"/>
</dbReference>
<dbReference type="InterPro" id="IPR001251">
    <property type="entry name" value="CRAL-TRIO_dom"/>
</dbReference>
<feature type="compositionally biased region" description="Polar residues" evidence="1">
    <location>
        <begin position="1"/>
        <end position="12"/>
    </location>
</feature>
<dbReference type="Pfam" id="PF00650">
    <property type="entry name" value="CRAL_TRIO"/>
    <property type="match status" value="1"/>
</dbReference>
<dbReference type="EMBL" id="BQFW01000008">
    <property type="protein sequence ID" value="GJJ73332.1"/>
    <property type="molecule type" value="Genomic_DNA"/>
</dbReference>
<evidence type="ECO:0000313" key="4">
    <source>
        <dbReference type="Proteomes" id="UP000827284"/>
    </source>
</evidence>
<dbReference type="Gene3D" id="3.40.525.10">
    <property type="entry name" value="CRAL-TRIO lipid binding domain"/>
    <property type="match status" value="1"/>
</dbReference>
<dbReference type="GO" id="GO:0008526">
    <property type="term" value="F:phosphatidylinositol transfer activity"/>
    <property type="evidence" value="ECO:0007669"/>
    <property type="project" value="TreeGrafter"/>
</dbReference>